<feature type="region of interest" description="Disordered" evidence="1">
    <location>
        <begin position="1"/>
        <end position="33"/>
    </location>
</feature>
<evidence type="ECO:0000256" key="1">
    <source>
        <dbReference type="SAM" id="MobiDB-lite"/>
    </source>
</evidence>
<evidence type="ECO:0000313" key="3">
    <source>
        <dbReference type="Proteomes" id="UP000827092"/>
    </source>
</evidence>
<sequence>MDPSPAASDTHKQKKNTIPGSVQETGQDLTRHQVQQKINNSNWITNVFRNRYREDKYILILLCGKYELKSFPSKSRGLHFSPPARFKWYRPIEYTVSLANRLVQVMECLRSFSRTS</sequence>
<accession>A0AAV6VB14</accession>
<evidence type="ECO:0000313" key="2">
    <source>
        <dbReference type="EMBL" id="KAG8193145.1"/>
    </source>
</evidence>
<dbReference type="EMBL" id="JAFNEN010000128">
    <property type="protein sequence ID" value="KAG8193145.1"/>
    <property type="molecule type" value="Genomic_DNA"/>
</dbReference>
<protein>
    <submittedName>
        <fullName evidence="2">Uncharacterized protein</fullName>
    </submittedName>
</protein>
<proteinExistence type="predicted"/>
<organism evidence="2 3">
    <name type="scientific">Oedothorax gibbosus</name>
    <dbReference type="NCBI Taxonomy" id="931172"/>
    <lineage>
        <taxon>Eukaryota</taxon>
        <taxon>Metazoa</taxon>
        <taxon>Ecdysozoa</taxon>
        <taxon>Arthropoda</taxon>
        <taxon>Chelicerata</taxon>
        <taxon>Arachnida</taxon>
        <taxon>Araneae</taxon>
        <taxon>Araneomorphae</taxon>
        <taxon>Entelegynae</taxon>
        <taxon>Araneoidea</taxon>
        <taxon>Linyphiidae</taxon>
        <taxon>Erigoninae</taxon>
        <taxon>Oedothorax</taxon>
    </lineage>
</organism>
<name>A0AAV6VB14_9ARAC</name>
<dbReference type="Proteomes" id="UP000827092">
    <property type="component" value="Unassembled WGS sequence"/>
</dbReference>
<reference evidence="2 3" key="1">
    <citation type="journal article" date="2022" name="Nat. Ecol. Evol.">
        <title>A masculinizing supergene underlies an exaggerated male reproductive morph in a spider.</title>
        <authorList>
            <person name="Hendrickx F."/>
            <person name="De Corte Z."/>
            <person name="Sonet G."/>
            <person name="Van Belleghem S.M."/>
            <person name="Kostlbacher S."/>
            <person name="Vangestel C."/>
        </authorList>
    </citation>
    <scope>NUCLEOTIDE SEQUENCE [LARGE SCALE GENOMIC DNA]</scope>
    <source>
        <strain evidence="2">W744_W776</strain>
    </source>
</reference>
<feature type="compositionally biased region" description="Polar residues" evidence="1">
    <location>
        <begin position="16"/>
        <end position="33"/>
    </location>
</feature>
<gene>
    <name evidence="2" type="ORF">JTE90_006976</name>
</gene>
<dbReference type="AlphaFoldDB" id="A0AAV6VB14"/>
<comment type="caution">
    <text evidence="2">The sequence shown here is derived from an EMBL/GenBank/DDBJ whole genome shotgun (WGS) entry which is preliminary data.</text>
</comment>
<keyword evidence="3" id="KW-1185">Reference proteome</keyword>